<dbReference type="GeneID" id="78150683"/>
<reference evidence="6" key="3">
    <citation type="submission" date="2015-11" db="EMBL/GenBank/DDBJ databases">
        <authorList>
            <person name="Anvar S.Y."/>
        </authorList>
    </citation>
    <scope>NUCLEOTIDE SEQUENCE [LARGE SCALE GENOMIC DNA]</scope>
</reference>
<sequence>MRAFGYFAICAIASMCLANIDQNTAKDKLKDAKSKEAAISKKLDNLGRAINTKNRELTQLGMQIDILQKDILQNQGKSQSQEKTLKDFQRKQRILIEQKQKSEEQLVKLFAQNIAFSMIINRTADADSVDEVIESYIYNILQNNTKNNIKTLNAKQNILNNEIKKLTNTISQIQTSIKTQTDRKEHLERAKEQQKQTLAKMQTDLKIYDKQLKDIVKERENLDNILSNLNIVKEQKRSDSKQQVFIDNQKNPDSIKAPKQFGTSYRDVPTIPYKGAKTFPPLDNYVIERRFGPYFDPVYKFKIFNAAIIFNPKSSNANVKNVLDGKIVYAKDAPGLKKVVIIEHQNALHTIYAYMDKIESSIKTGLSVKKGTIIGKVNDRLSFEITQKDKHINPAEFIKLN</sequence>
<proteinExistence type="predicted"/>
<dbReference type="KEGG" id="hty:BN2458_PEG0358"/>
<dbReference type="Pfam" id="PF01551">
    <property type="entry name" value="Peptidase_M23"/>
    <property type="match status" value="1"/>
</dbReference>
<feature type="domain" description="M23ase beta-sheet core" evidence="2">
    <location>
        <begin position="315"/>
        <end position="394"/>
    </location>
</feature>
<keyword evidence="5" id="KW-1185">Reference proteome</keyword>
<dbReference type="InterPro" id="IPR016047">
    <property type="entry name" value="M23ase_b-sheet_dom"/>
</dbReference>
<evidence type="ECO:0000313" key="6">
    <source>
        <dbReference type="Proteomes" id="UP000064525"/>
    </source>
</evidence>
<evidence type="ECO:0000313" key="5">
    <source>
        <dbReference type="Proteomes" id="UP000029925"/>
    </source>
</evidence>
<dbReference type="InterPro" id="IPR050570">
    <property type="entry name" value="Cell_wall_metabolism_enzyme"/>
</dbReference>
<evidence type="ECO:0000256" key="1">
    <source>
        <dbReference type="SAM" id="Coils"/>
    </source>
</evidence>
<dbReference type="Gene3D" id="2.70.70.10">
    <property type="entry name" value="Glucose Permease (Domain IIA)"/>
    <property type="match status" value="1"/>
</dbReference>
<dbReference type="InterPro" id="IPR011055">
    <property type="entry name" value="Dup_hybrid_motif"/>
</dbReference>
<accession>A0A099UC34</accession>
<dbReference type="EMBL" id="LN907858">
    <property type="protein sequence ID" value="CUU39245.1"/>
    <property type="molecule type" value="Genomic_DNA"/>
</dbReference>
<keyword evidence="1" id="KW-0175">Coiled coil</keyword>
<dbReference type="Proteomes" id="UP000029925">
    <property type="component" value="Unassembled WGS sequence"/>
</dbReference>
<gene>
    <name evidence="3" type="ORF">BN2458_PEG0358</name>
    <name evidence="4" type="ORF">LS75_001375</name>
</gene>
<protein>
    <submittedName>
        <fullName evidence="3 4">Metallopeptidase</fullName>
    </submittedName>
</protein>
<reference evidence="4 5" key="1">
    <citation type="journal article" date="2014" name="Genome Announc.">
        <title>Draft genome sequences of eight enterohepatic helicobacter species isolated from both laboratory and wild rodents.</title>
        <authorList>
            <person name="Sheh A."/>
            <person name="Shen Z."/>
            <person name="Fox J.G."/>
        </authorList>
    </citation>
    <scope>NUCLEOTIDE SEQUENCE [LARGE SCALE GENOMIC DNA]</scope>
    <source>
        <strain evidence="4 5">MIT 98-6810</strain>
    </source>
</reference>
<evidence type="ECO:0000313" key="3">
    <source>
        <dbReference type="EMBL" id="CUU39245.1"/>
    </source>
</evidence>
<dbReference type="PANTHER" id="PTHR21666:SF270">
    <property type="entry name" value="MUREIN HYDROLASE ACTIVATOR ENVC"/>
    <property type="match status" value="1"/>
</dbReference>
<dbReference type="AlphaFoldDB" id="A0A099UC34"/>
<dbReference type="SUPFAM" id="SSF51261">
    <property type="entry name" value="Duplicated hybrid motif"/>
    <property type="match status" value="1"/>
</dbReference>
<feature type="coiled-coil region" evidence="1">
    <location>
        <begin position="142"/>
        <end position="235"/>
    </location>
</feature>
<dbReference type="OrthoDB" id="5372565at2"/>
<organism evidence="3 6">
    <name type="scientific">Helicobacter typhlonius</name>
    <dbReference type="NCBI Taxonomy" id="76936"/>
    <lineage>
        <taxon>Bacteria</taxon>
        <taxon>Pseudomonadati</taxon>
        <taxon>Campylobacterota</taxon>
        <taxon>Epsilonproteobacteria</taxon>
        <taxon>Campylobacterales</taxon>
        <taxon>Helicobacteraceae</taxon>
        <taxon>Helicobacter</taxon>
    </lineage>
</organism>
<name>A0A099UC34_9HELI</name>
<dbReference type="CDD" id="cd12797">
    <property type="entry name" value="M23_peptidase"/>
    <property type="match status" value="1"/>
</dbReference>
<reference evidence="3" key="2">
    <citation type="submission" date="2015-11" db="EMBL/GenBank/DDBJ databases">
        <authorList>
            <person name="Zhang Y."/>
            <person name="Guo Z."/>
        </authorList>
    </citation>
    <scope>NUCLEOTIDE SEQUENCE</scope>
    <source>
        <strain evidence="3">1</strain>
    </source>
</reference>
<evidence type="ECO:0000259" key="2">
    <source>
        <dbReference type="Pfam" id="PF01551"/>
    </source>
</evidence>
<evidence type="ECO:0000313" key="4">
    <source>
        <dbReference type="EMBL" id="TLD79612.1"/>
    </source>
</evidence>
<dbReference type="PATRIC" id="fig|76936.10.peg.347"/>
<dbReference type="STRING" id="76936.BN2458_PEG0358"/>
<dbReference type="GO" id="GO:0004222">
    <property type="term" value="F:metalloendopeptidase activity"/>
    <property type="evidence" value="ECO:0007669"/>
    <property type="project" value="TreeGrafter"/>
</dbReference>
<dbReference type="PANTHER" id="PTHR21666">
    <property type="entry name" value="PEPTIDASE-RELATED"/>
    <property type="match status" value="1"/>
</dbReference>
<dbReference type="RefSeq" id="WP_034326752.1">
    <property type="nucleotide sequence ID" value="NZ_CAJTQN010000012.1"/>
</dbReference>
<dbReference type="Proteomes" id="UP000064525">
    <property type="component" value="Chromosome I"/>
</dbReference>
<dbReference type="EMBL" id="JRPF02000001">
    <property type="protein sequence ID" value="TLD79612.1"/>
    <property type="molecule type" value="Genomic_DNA"/>
</dbReference>